<keyword evidence="3" id="KW-1185">Reference proteome</keyword>
<dbReference type="InterPro" id="IPR034641">
    <property type="entry name" value="RGL11"/>
</dbReference>
<evidence type="ECO:0000259" key="1">
    <source>
        <dbReference type="Pfam" id="PF21348"/>
    </source>
</evidence>
<dbReference type="Proteomes" id="UP001230908">
    <property type="component" value="Unassembled WGS sequence"/>
</dbReference>
<name>A0ABU0ZRW7_9ACTN</name>
<dbReference type="PANTHER" id="PTHR43118">
    <property type="entry name" value="RHAMNOGALACTURONAN LYASE (EUROFUNG)"/>
    <property type="match status" value="1"/>
</dbReference>
<dbReference type="EMBL" id="JAVHUY010000046">
    <property type="protein sequence ID" value="MDQ7909783.1"/>
    <property type="molecule type" value="Genomic_DNA"/>
</dbReference>
<sequence length="59" mass="6426">MEPDQPDHLNASQGVQPAFHGDILGDWREEVVYTNASFNELIVFTTNQPGSTPSPTATP</sequence>
<reference evidence="2 3" key="1">
    <citation type="submission" date="2023-08" db="EMBL/GenBank/DDBJ databases">
        <title>Phytohabitans sansha sp. nov., isolated from marine sediment.</title>
        <authorList>
            <person name="Zhao Y."/>
            <person name="Yi K."/>
        </authorList>
    </citation>
    <scope>NUCLEOTIDE SEQUENCE [LARGE SCALE GENOMIC DNA]</scope>
    <source>
        <strain evidence="2 3">ZYX-F-186</strain>
    </source>
</reference>
<dbReference type="InterPro" id="IPR049366">
    <property type="entry name" value="RGL11_C"/>
</dbReference>
<dbReference type="Pfam" id="PF21348">
    <property type="entry name" value="RGL11_C"/>
    <property type="match status" value="1"/>
</dbReference>
<accession>A0ABU0ZRW7</accession>
<comment type="caution">
    <text evidence="2">The sequence shown here is derived from an EMBL/GenBank/DDBJ whole genome shotgun (WGS) entry which is preliminary data.</text>
</comment>
<protein>
    <recommendedName>
        <fullName evidence="1">Rhamnogalacturonan lyase family 11 C-terminal domain-containing protein</fullName>
    </recommendedName>
</protein>
<dbReference type="RefSeq" id="WP_308717040.1">
    <property type="nucleotide sequence ID" value="NZ_JAVHUY010000046.1"/>
</dbReference>
<dbReference type="PANTHER" id="PTHR43118:SF1">
    <property type="entry name" value="RHAMNOGALACTURONAN LYASE (EUROFUNG)"/>
    <property type="match status" value="1"/>
</dbReference>
<gene>
    <name evidence="2" type="ORF">RB614_35325</name>
</gene>
<feature type="domain" description="Rhamnogalacturonan lyase family 11 C-terminal" evidence="1">
    <location>
        <begin position="10"/>
        <end position="51"/>
    </location>
</feature>
<evidence type="ECO:0000313" key="3">
    <source>
        <dbReference type="Proteomes" id="UP001230908"/>
    </source>
</evidence>
<organism evidence="2 3">
    <name type="scientific">Phytohabitans maris</name>
    <dbReference type="NCBI Taxonomy" id="3071409"/>
    <lineage>
        <taxon>Bacteria</taxon>
        <taxon>Bacillati</taxon>
        <taxon>Actinomycetota</taxon>
        <taxon>Actinomycetes</taxon>
        <taxon>Micromonosporales</taxon>
        <taxon>Micromonosporaceae</taxon>
    </lineage>
</organism>
<evidence type="ECO:0000313" key="2">
    <source>
        <dbReference type="EMBL" id="MDQ7909783.1"/>
    </source>
</evidence>
<proteinExistence type="predicted"/>